<keyword evidence="2" id="KW-1185">Reference proteome</keyword>
<evidence type="ECO:0008006" key="3">
    <source>
        <dbReference type="Google" id="ProtNLM"/>
    </source>
</evidence>
<evidence type="ECO:0000313" key="2">
    <source>
        <dbReference type="Proteomes" id="UP000676967"/>
    </source>
</evidence>
<dbReference type="EMBL" id="AP023356">
    <property type="protein sequence ID" value="BCJ45171.1"/>
    <property type="molecule type" value="Genomic_DNA"/>
</dbReference>
<sequence length="275" mass="29584">MDVRFSSQAAPGRTDNEDGALTVGNLVAVFDGVTQAPGIESGCIHGPAWYVRHLSHQLKAAYSKAPAAPLSDLLALAISGVADQHRTTCDLTSRATPASTACLLREGTDQVEYLVLCDGTLVLDRGGRVETVTDDRFSRVIADLRRTEPAYAMASPVKAVTVEKWQYINRPDGYWIAAADPQAAYEAVTGSIPLNGPDRLRRAALLTDGASAAVDQFGLFDWNGLLDILTNAGPAHLIHKVRTAENADRPADTRLRYKRHDDATAAICLFEGTDL</sequence>
<proteinExistence type="predicted"/>
<dbReference type="Gene3D" id="3.60.40.10">
    <property type="entry name" value="PPM-type phosphatase domain"/>
    <property type="match status" value="1"/>
</dbReference>
<accession>A0ABM7M0U3</accession>
<name>A0ABM7M0U3_9ACTN</name>
<organism evidence="1 2">
    <name type="scientific">Actinoplanes ianthinogenes</name>
    <dbReference type="NCBI Taxonomy" id="122358"/>
    <lineage>
        <taxon>Bacteria</taxon>
        <taxon>Bacillati</taxon>
        <taxon>Actinomycetota</taxon>
        <taxon>Actinomycetes</taxon>
        <taxon>Micromonosporales</taxon>
        <taxon>Micromonosporaceae</taxon>
        <taxon>Actinoplanes</taxon>
    </lineage>
</organism>
<gene>
    <name evidence="1" type="ORF">Aiant_58280</name>
</gene>
<dbReference type="RefSeq" id="WP_189334773.1">
    <property type="nucleotide sequence ID" value="NZ_AP023356.1"/>
</dbReference>
<dbReference type="Proteomes" id="UP000676967">
    <property type="component" value="Chromosome"/>
</dbReference>
<dbReference type="InterPro" id="IPR036457">
    <property type="entry name" value="PPM-type-like_dom_sf"/>
</dbReference>
<dbReference type="SUPFAM" id="SSF81606">
    <property type="entry name" value="PP2C-like"/>
    <property type="match status" value="1"/>
</dbReference>
<protein>
    <recommendedName>
        <fullName evidence="3">Protein phosphatase 2C-like protein</fullName>
    </recommendedName>
</protein>
<evidence type="ECO:0000313" key="1">
    <source>
        <dbReference type="EMBL" id="BCJ45171.1"/>
    </source>
</evidence>
<reference evidence="1 2" key="1">
    <citation type="submission" date="2020-08" db="EMBL/GenBank/DDBJ databases">
        <title>Whole genome shotgun sequence of Actinoplanes ianthinogenes NBRC 13996.</title>
        <authorList>
            <person name="Komaki H."/>
            <person name="Tamura T."/>
        </authorList>
    </citation>
    <scope>NUCLEOTIDE SEQUENCE [LARGE SCALE GENOMIC DNA]</scope>
    <source>
        <strain evidence="1 2">NBRC 13996</strain>
    </source>
</reference>